<dbReference type="InterPro" id="IPR002173">
    <property type="entry name" value="Carboh/pur_kinase_PfkB_CS"/>
</dbReference>
<keyword evidence="3 7" id="KW-0547">Nucleotide-binding</keyword>
<keyword evidence="2 7" id="KW-0808">Transferase</keyword>
<dbReference type="InterPro" id="IPR022463">
    <property type="entry name" value="1-PFruKinase"/>
</dbReference>
<evidence type="ECO:0000256" key="1">
    <source>
        <dbReference type="ARBA" id="ARBA00005380"/>
    </source>
</evidence>
<dbReference type="UniPathway" id="UPA00704">
    <property type="reaction ID" value="UER00715"/>
</dbReference>
<dbReference type="NCBIfam" id="TIGR03168">
    <property type="entry name" value="1-PFK"/>
    <property type="match status" value="1"/>
</dbReference>
<dbReference type="OrthoDB" id="9801219at2"/>
<dbReference type="EC" id="2.7.1.144" evidence="7"/>
<comment type="catalytic activity">
    <reaction evidence="7">
        <text>D-tagatofuranose 6-phosphate + ATP = D-tagatofuranose 1,6-bisphosphate + ADP + H(+)</text>
        <dbReference type="Rhea" id="RHEA:12420"/>
        <dbReference type="ChEBI" id="CHEBI:15378"/>
        <dbReference type="ChEBI" id="CHEBI:30616"/>
        <dbReference type="ChEBI" id="CHEBI:58694"/>
        <dbReference type="ChEBI" id="CHEBI:58695"/>
        <dbReference type="ChEBI" id="CHEBI:456216"/>
        <dbReference type="EC" id="2.7.1.144"/>
    </reaction>
</comment>
<keyword evidence="5 7" id="KW-0067">ATP-binding</keyword>
<dbReference type="CDD" id="cd01164">
    <property type="entry name" value="FruK_PfkB_like"/>
    <property type="match status" value="1"/>
</dbReference>
<dbReference type="SUPFAM" id="SSF53613">
    <property type="entry name" value="Ribokinase-like"/>
    <property type="match status" value="1"/>
</dbReference>
<dbReference type="AlphaFoldDB" id="A0A1H8RNI2"/>
<dbReference type="GO" id="GO:0044281">
    <property type="term" value="P:small molecule metabolic process"/>
    <property type="evidence" value="ECO:0007669"/>
    <property type="project" value="UniProtKB-ARBA"/>
</dbReference>
<sequence>MKPVISTVTLNAALDHTIYFSRFFPGQLNRVEQDRLDPAGKGINVAKVLKALGHEVTVTGFLGKNNLIHFEKCFAANDITDRFIKVEGSTRVNMKVVDGSNGEVTEINFSGVTCRPEDLAALEQEIALLAGQQGVFVFAGSLPQGVPADIYGKYITKLRQAGCKVFLDTSGQAMEEGIKAKPYAIKPNIHELSQMAGRSLDSKEALQQVINELLAGGIEQVTVSLGSKGAMIASREGMWLAEPPQVEVKSTVGAGDSMVAGLVSGEVRGLPLPDRIRLATATAVAAVMQPGTQACSMTDVEKVMAAVKVTRQ</sequence>
<accession>A0A1H8RNI2</accession>
<dbReference type="RefSeq" id="WP_091744279.1">
    <property type="nucleotide sequence ID" value="NZ_FODY01000004.1"/>
</dbReference>
<evidence type="ECO:0000256" key="7">
    <source>
        <dbReference type="PIRNR" id="PIRNR000535"/>
    </source>
</evidence>
<dbReference type="GO" id="GO:2001059">
    <property type="term" value="P:D-tagatose 6-phosphate catabolic process"/>
    <property type="evidence" value="ECO:0007669"/>
    <property type="project" value="UniProtKB-UniPathway"/>
</dbReference>
<keyword evidence="7" id="KW-0423">Lactose metabolism</keyword>
<feature type="domain" description="Carbohydrate kinase PfkB" evidence="9">
    <location>
        <begin position="9"/>
        <end position="296"/>
    </location>
</feature>
<comment type="similarity">
    <text evidence="7">Belongs to the carbohydrate kinase PfkB family. LacC subfamily.</text>
</comment>
<evidence type="ECO:0000256" key="5">
    <source>
        <dbReference type="ARBA" id="ARBA00022840"/>
    </source>
</evidence>
<dbReference type="PROSITE" id="PS00584">
    <property type="entry name" value="PFKB_KINASES_2"/>
    <property type="match status" value="1"/>
</dbReference>
<evidence type="ECO:0000256" key="8">
    <source>
        <dbReference type="RuleBase" id="RU369061"/>
    </source>
</evidence>
<dbReference type="Pfam" id="PF00294">
    <property type="entry name" value="PfkB"/>
    <property type="match status" value="1"/>
</dbReference>
<evidence type="ECO:0000259" key="9">
    <source>
        <dbReference type="Pfam" id="PF00294"/>
    </source>
</evidence>
<evidence type="ECO:0000256" key="3">
    <source>
        <dbReference type="ARBA" id="ARBA00022741"/>
    </source>
</evidence>
<dbReference type="GO" id="GO:0005524">
    <property type="term" value="F:ATP binding"/>
    <property type="evidence" value="ECO:0007669"/>
    <property type="project" value="UniProtKB-UniRule"/>
</dbReference>
<comment type="function">
    <text evidence="8">Catalyzes the ATP-dependent phosphorylation of fructose-l-phosphate to fructose-l,6-bisphosphate.</text>
</comment>
<dbReference type="GO" id="GO:0005988">
    <property type="term" value="P:lactose metabolic process"/>
    <property type="evidence" value="ECO:0007669"/>
    <property type="project" value="UniProtKB-KW"/>
</dbReference>
<evidence type="ECO:0000313" key="11">
    <source>
        <dbReference type="Proteomes" id="UP000198847"/>
    </source>
</evidence>
<reference evidence="10 11" key="1">
    <citation type="submission" date="2016-10" db="EMBL/GenBank/DDBJ databases">
        <authorList>
            <person name="de Groot N.N."/>
        </authorList>
    </citation>
    <scope>NUCLEOTIDE SEQUENCE [LARGE SCALE GENOMIC DNA]</scope>
    <source>
        <strain evidence="10 11">DSM 13305</strain>
    </source>
</reference>
<keyword evidence="11" id="KW-1185">Reference proteome</keyword>
<protein>
    <recommendedName>
        <fullName evidence="7">Tagatose-6-phosphate kinase</fullName>
        <ecNumber evidence="7">2.7.1.144</ecNumber>
    </recommendedName>
</protein>
<dbReference type="PANTHER" id="PTHR46566">
    <property type="entry name" value="1-PHOSPHOFRUCTOKINASE-RELATED"/>
    <property type="match status" value="1"/>
</dbReference>
<organism evidence="10 11">
    <name type="scientific">Propionispora vibrioides</name>
    <dbReference type="NCBI Taxonomy" id="112903"/>
    <lineage>
        <taxon>Bacteria</taxon>
        <taxon>Bacillati</taxon>
        <taxon>Bacillota</taxon>
        <taxon>Negativicutes</taxon>
        <taxon>Selenomonadales</taxon>
        <taxon>Sporomusaceae</taxon>
        <taxon>Propionispora</taxon>
    </lineage>
</organism>
<comment type="catalytic activity">
    <reaction evidence="6 8">
        <text>beta-D-fructose 1-phosphate + ATP = beta-D-fructose 1,6-bisphosphate + ADP + H(+)</text>
        <dbReference type="Rhea" id="RHEA:14213"/>
        <dbReference type="ChEBI" id="CHEBI:15378"/>
        <dbReference type="ChEBI" id="CHEBI:30616"/>
        <dbReference type="ChEBI" id="CHEBI:32966"/>
        <dbReference type="ChEBI" id="CHEBI:138881"/>
        <dbReference type="ChEBI" id="CHEBI:456216"/>
        <dbReference type="EC" id="2.7.1.56"/>
    </reaction>
</comment>
<dbReference type="NCBIfam" id="TIGR03828">
    <property type="entry name" value="pfkB"/>
    <property type="match status" value="1"/>
</dbReference>
<dbReference type="PANTHER" id="PTHR46566:SF5">
    <property type="entry name" value="1-PHOSPHOFRUCTOKINASE"/>
    <property type="match status" value="1"/>
</dbReference>
<evidence type="ECO:0000313" key="10">
    <source>
        <dbReference type="EMBL" id="SEO67724.1"/>
    </source>
</evidence>
<dbReference type="GO" id="GO:0008662">
    <property type="term" value="F:1-phosphofructokinase activity"/>
    <property type="evidence" value="ECO:0007669"/>
    <property type="project" value="UniProtKB-UniRule"/>
</dbReference>
<comment type="similarity">
    <text evidence="1">Belongs to the carbohydrate kinase pfkB family.</text>
</comment>
<dbReference type="InterPro" id="IPR011611">
    <property type="entry name" value="PfkB_dom"/>
</dbReference>
<dbReference type="STRING" id="112903.SAMN04490178_10416"/>
<evidence type="ECO:0000256" key="2">
    <source>
        <dbReference type="ARBA" id="ARBA00022679"/>
    </source>
</evidence>
<dbReference type="GO" id="GO:0009024">
    <property type="term" value="F:tagatose-6-phosphate kinase activity"/>
    <property type="evidence" value="ECO:0007669"/>
    <property type="project" value="UniProtKB-EC"/>
</dbReference>
<keyword evidence="4 8" id="KW-0418">Kinase</keyword>
<proteinExistence type="inferred from homology"/>
<dbReference type="PROSITE" id="PS00583">
    <property type="entry name" value="PFKB_KINASES_1"/>
    <property type="match status" value="1"/>
</dbReference>
<dbReference type="GO" id="GO:0016052">
    <property type="term" value="P:carbohydrate catabolic process"/>
    <property type="evidence" value="ECO:0007669"/>
    <property type="project" value="UniProtKB-ARBA"/>
</dbReference>
<dbReference type="InterPro" id="IPR029056">
    <property type="entry name" value="Ribokinase-like"/>
</dbReference>
<dbReference type="EMBL" id="FODY01000004">
    <property type="protein sequence ID" value="SEO67724.1"/>
    <property type="molecule type" value="Genomic_DNA"/>
</dbReference>
<dbReference type="PIRSF" id="PIRSF000535">
    <property type="entry name" value="1PFK/6PFK/LacC"/>
    <property type="match status" value="1"/>
</dbReference>
<evidence type="ECO:0000256" key="4">
    <source>
        <dbReference type="ARBA" id="ARBA00022777"/>
    </source>
</evidence>
<gene>
    <name evidence="10" type="ORF">SAMN04490178_10416</name>
</gene>
<dbReference type="GO" id="GO:0005829">
    <property type="term" value="C:cytosol"/>
    <property type="evidence" value="ECO:0007669"/>
    <property type="project" value="TreeGrafter"/>
</dbReference>
<dbReference type="FunFam" id="3.40.1190.20:FF:000001">
    <property type="entry name" value="Phosphofructokinase"/>
    <property type="match status" value="1"/>
</dbReference>
<dbReference type="Proteomes" id="UP000198847">
    <property type="component" value="Unassembled WGS sequence"/>
</dbReference>
<evidence type="ECO:0000256" key="6">
    <source>
        <dbReference type="ARBA" id="ARBA00047745"/>
    </source>
</evidence>
<dbReference type="Gene3D" id="3.40.1190.20">
    <property type="match status" value="1"/>
</dbReference>
<comment type="pathway">
    <text evidence="7">Carbohydrate metabolism; D-tagatose 6-phosphate degradation; D-glyceraldehyde 3-phosphate and glycerone phosphate from D-tagatose 6-phosphate: step 1/2.</text>
</comment>
<dbReference type="InterPro" id="IPR017583">
    <property type="entry name" value="Tagatose/fructose_Pkinase"/>
</dbReference>
<name>A0A1H8RNI2_9FIRM</name>